<comment type="caution">
    <text evidence="4">The sequence shown here is derived from an EMBL/GenBank/DDBJ whole genome shotgun (WGS) entry which is preliminary data.</text>
</comment>
<evidence type="ECO:0000256" key="2">
    <source>
        <dbReference type="SAM" id="MobiDB-lite"/>
    </source>
</evidence>
<feature type="region of interest" description="Disordered" evidence="2">
    <location>
        <begin position="311"/>
        <end position="337"/>
    </location>
</feature>
<dbReference type="Pfam" id="PF25540">
    <property type="entry name" value="DUF7923"/>
    <property type="match status" value="1"/>
</dbReference>
<keyword evidence="1" id="KW-0175">Coiled coil</keyword>
<evidence type="ECO:0000313" key="5">
    <source>
        <dbReference type="Proteomes" id="UP001385951"/>
    </source>
</evidence>
<dbReference type="Proteomes" id="UP001385951">
    <property type="component" value="Unassembled WGS sequence"/>
</dbReference>
<name>A0AAW0GW34_9APHY</name>
<organism evidence="4 5">
    <name type="scientific">Cerrena zonata</name>
    <dbReference type="NCBI Taxonomy" id="2478898"/>
    <lineage>
        <taxon>Eukaryota</taxon>
        <taxon>Fungi</taxon>
        <taxon>Dikarya</taxon>
        <taxon>Basidiomycota</taxon>
        <taxon>Agaricomycotina</taxon>
        <taxon>Agaricomycetes</taxon>
        <taxon>Polyporales</taxon>
        <taxon>Cerrenaceae</taxon>
        <taxon>Cerrena</taxon>
    </lineage>
</organism>
<protein>
    <recommendedName>
        <fullName evidence="3">DUF7923 domain-containing protein</fullName>
    </recommendedName>
</protein>
<feature type="coiled-coil region" evidence="1">
    <location>
        <begin position="20"/>
        <end position="55"/>
    </location>
</feature>
<dbReference type="InterPro" id="IPR057683">
    <property type="entry name" value="DUF7923"/>
</dbReference>
<gene>
    <name evidence="4" type="ORF">QCA50_000160</name>
</gene>
<feature type="domain" description="DUF7923" evidence="3">
    <location>
        <begin position="100"/>
        <end position="273"/>
    </location>
</feature>
<accession>A0AAW0GW34</accession>
<evidence type="ECO:0000259" key="3">
    <source>
        <dbReference type="Pfam" id="PF25540"/>
    </source>
</evidence>
<reference evidence="4 5" key="1">
    <citation type="submission" date="2022-09" db="EMBL/GenBank/DDBJ databases">
        <authorList>
            <person name="Palmer J.M."/>
        </authorList>
    </citation>
    <scope>NUCLEOTIDE SEQUENCE [LARGE SCALE GENOMIC DNA]</scope>
    <source>
        <strain evidence="4 5">DSM 7382</strain>
    </source>
</reference>
<proteinExistence type="predicted"/>
<evidence type="ECO:0000313" key="4">
    <source>
        <dbReference type="EMBL" id="KAK7695524.1"/>
    </source>
</evidence>
<sequence length="363" mass="40194">MIDNQTLPEYASEALLEKCLKTIQSEITNLTLNLNEDQSRRIRELESDLRQTKAVVEYFQTKLDSARNEHAKEKAVLMEEITKGKEQQVQELQMIKSLERQVFCLIDGDGTIFSLSQVAKGQTGGRECAAKLTESIRKQLNTDPFHLYVWVFINKGGFLETLRKCGKEDARRNFDDFIRGFNQAADRFLMVDVGSGKEAVDAKIKAYLEDEAKCLQTIKIVFGGCHDNGYLTTLRSLITAGHASKLVLLQGYNEMAAGFRTIDLPCLRVDDLFEPEKLCPSQSGSPVLSAAVASTPAGIVKERLRSNSATFTSLPASGAPVNQRIPLHPTQSGSTGLVWRNTVASPQSPRSRHIDPNKVSSDG</sequence>
<feature type="region of interest" description="Disordered" evidence="2">
    <location>
        <begin position="344"/>
        <end position="363"/>
    </location>
</feature>
<dbReference type="EMBL" id="JASBNA010000001">
    <property type="protein sequence ID" value="KAK7695524.1"/>
    <property type="molecule type" value="Genomic_DNA"/>
</dbReference>
<dbReference type="PANTHER" id="PTHR37543:SF1">
    <property type="entry name" value="CCCH ZINC FINGER DNA BINDING PROTEIN (AFU_ORTHOLOGUE AFUA_5G12760)"/>
    <property type="match status" value="1"/>
</dbReference>
<evidence type="ECO:0000256" key="1">
    <source>
        <dbReference type="SAM" id="Coils"/>
    </source>
</evidence>
<keyword evidence="5" id="KW-1185">Reference proteome</keyword>
<dbReference type="PANTHER" id="PTHR37543">
    <property type="entry name" value="CCCH ZINC FINGER DNA BINDING PROTEIN (AFU_ORTHOLOGUE AFUA_5G12760)"/>
    <property type="match status" value="1"/>
</dbReference>
<dbReference type="AlphaFoldDB" id="A0AAW0GW34"/>